<evidence type="ECO:0000313" key="2">
    <source>
        <dbReference type="Proteomes" id="UP001162992"/>
    </source>
</evidence>
<dbReference type="EMBL" id="CM055101">
    <property type="protein sequence ID" value="KAJ7542220.1"/>
    <property type="molecule type" value="Genomic_DNA"/>
</dbReference>
<comment type="caution">
    <text evidence="1">The sequence shown here is derived from an EMBL/GenBank/DDBJ whole genome shotgun (WGS) entry which is preliminary data.</text>
</comment>
<accession>A0ACC2CJL8</accession>
<protein>
    <submittedName>
        <fullName evidence="1">Uncharacterized protein</fullName>
    </submittedName>
</protein>
<evidence type="ECO:0000313" key="1">
    <source>
        <dbReference type="EMBL" id="KAJ7542220.1"/>
    </source>
</evidence>
<organism evidence="1 2">
    <name type="scientific">Diphasiastrum complanatum</name>
    <name type="common">Issler's clubmoss</name>
    <name type="synonym">Lycopodium complanatum</name>
    <dbReference type="NCBI Taxonomy" id="34168"/>
    <lineage>
        <taxon>Eukaryota</taxon>
        <taxon>Viridiplantae</taxon>
        <taxon>Streptophyta</taxon>
        <taxon>Embryophyta</taxon>
        <taxon>Tracheophyta</taxon>
        <taxon>Lycopodiopsida</taxon>
        <taxon>Lycopodiales</taxon>
        <taxon>Lycopodiaceae</taxon>
        <taxon>Lycopodioideae</taxon>
        <taxon>Diphasiastrum</taxon>
    </lineage>
</organism>
<gene>
    <name evidence="1" type="ORF">O6H91_10G094900</name>
</gene>
<reference evidence="2" key="1">
    <citation type="journal article" date="2024" name="Proc. Natl. Acad. Sci. U.S.A.">
        <title>Extraordinary preservation of gene collinearity over three hundred million years revealed in homosporous lycophytes.</title>
        <authorList>
            <person name="Li C."/>
            <person name="Wickell D."/>
            <person name="Kuo L.Y."/>
            <person name="Chen X."/>
            <person name="Nie B."/>
            <person name="Liao X."/>
            <person name="Peng D."/>
            <person name="Ji J."/>
            <person name="Jenkins J."/>
            <person name="Williams M."/>
            <person name="Shu S."/>
            <person name="Plott C."/>
            <person name="Barry K."/>
            <person name="Rajasekar S."/>
            <person name="Grimwood J."/>
            <person name="Han X."/>
            <person name="Sun S."/>
            <person name="Hou Z."/>
            <person name="He W."/>
            <person name="Dai G."/>
            <person name="Sun C."/>
            <person name="Schmutz J."/>
            <person name="Leebens-Mack J.H."/>
            <person name="Li F.W."/>
            <person name="Wang L."/>
        </authorList>
    </citation>
    <scope>NUCLEOTIDE SEQUENCE [LARGE SCALE GENOMIC DNA]</scope>
    <source>
        <strain evidence="2">cv. PW_Plant_1</strain>
    </source>
</reference>
<name>A0ACC2CJL8_DIPCM</name>
<dbReference type="Proteomes" id="UP001162992">
    <property type="component" value="Chromosome 10"/>
</dbReference>
<keyword evidence="2" id="KW-1185">Reference proteome</keyword>
<proteinExistence type="predicted"/>
<sequence>MAVPAGIRALLLHDTALFVGDAASAEIQLRPGADRLLCRLRYSNLLVGISTVSIPLSLEQDALLRSSGSSEFLKPVVLDRDHPGLALEALLDVWKVPGNACIFLAAKIDEGLEKTVEEHNWNIMQLHPGGKEYHLSLRANPVKDLHHLLSAIAKLNKKASGDSVILVGHHMKWSREKDFLKRGAFPLLHTENGLSFVPMSPDSALDDQFESIDVLLTKPTDEIVSWENGLFSHVFHGIKFSESFEKVASYLREHPSIFVIDPLEHIVPLMDRFATQDLLESIILKMNTRYQKIRAPQSVKIEAVDQPNFLEVSDVAKLGFPTIVKPQIACGASDAHVMAVVLRKEGYRGLQVPFPAIVQEYIDHGSKIYKFYILGHKLFFSVRRSMPNVADLSSNSPAIVFDSLKSLPVNEKHAEQQSFNGEESTSQLDLEAVECLAAALRTRLGLTIFGFDIVIQEGTNDHVIVDVNYFPSFKDVPDSEAIPAFWNAIIKRSHQ</sequence>